<dbReference type="Proteomes" id="UP000004994">
    <property type="component" value="Chromosome 2"/>
</dbReference>
<dbReference type="GO" id="GO:0034039">
    <property type="term" value="F:8-oxo-7,8-dihydroguanine DNA N-glycosylase activity"/>
    <property type="evidence" value="ECO:0000318"/>
    <property type="project" value="GO_Central"/>
</dbReference>
<dbReference type="GO" id="GO:0005634">
    <property type="term" value="C:nucleus"/>
    <property type="evidence" value="ECO:0000318"/>
    <property type="project" value="GO_Central"/>
</dbReference>
<dbReference type="InParanoid" id="A0A3Q7EV45"/>
<name>A0A3Q7EV45_SOLLC</name>
<dbReference type="SUPFAM" id="SSF48150">
    <property type="entry name" value="DNA-glycosylase"/>
    <property type="match status" value="1"/>
</dbReference>
<protein>
    <submittedName>
        <fullName evidence="2">Uncharacterized protein</fullName>
    </submittedName>
</protein>
<sequence length="325" mass="36897">MVLQQPVHNPKISLKMEDGTPTTCSPPQDCEIRRGKLMPPAAAGSEKRIKKIKAASEKPPGEDHLVITVYGAIILSSKDEGAIQVKRMLRLSDKDEQDVTDFHKLHPHAEAKGFGRLFRSPTLFEDVAKSLLLRFCPWKTSLDLAKALCDIQLKKVRMSKRNKENIGDFPSPRELASFREKELKDKGFGYRARDLIKLAKQVVDEKINLDGVDEGFYSNLKINGAGPFTINTIMMCIGHYHHIPIDTETLRHMKEFHGFNMGKRKNGSISVETKAKIQESYKIYHPFESLAFWFELVNTYETKLGKTLGELLPSEYHHATGSKKY</sequence>
<accession>A0A3Q7EV45</accession>
<dbReference type="PANTHER" id="PTHR10242">
    <property type="entry name" value="8-OXOGUANINE DNA GLYCOSYLASE"/>
    <property type="match status" value="1"/>
</dbReference>
<dbReference type="EnsemblPlants" id="Solyc02g005310.2.1">
    <property type="protein sequence ID" value="Solyc02g005310.2.1"/>
    <property type="gene ID" value="Solyc02g005310.2"/>
</dbReference>
<dbReference type="STRING" id="4081.A0A3Q7EV45"/>
<proteinExistence type="predicted"/>
<reference evidence="2" key="2">
    <citation type="submission" date="2019-01" db="UniProtKB">
        <authorList>
            <consortium name="EnsemblPlants"/>
        </authorList>
    </citation>
    <scope>IDENTIFICATION</scope>
    <source>
        <strain evidence="2">cv. Heinz 1706</strain>
    </source>
</reference>
<dbReference type="Gramene" id="Solyc02g005310.2.1">
    <property type="protein sequence ID" value="Solyc02g005310.2.1"/>
    <property type="gene ID" value="Solyc02g005310.2"/>
</dbReference>
<keyword evidence="3" id="KW-1185">Reference proteome</keyword>
<evidence type="ECO:0000256" key="1">
    <source>
        <dbReference type="SAM" id="MobiDB-lite"/>
    </source>
</evidence>
<dbReference type="OMA" id="FTINTIM"/>
<dbReference type="AlphaFoldDB" id="A0A3Q7EV45"/>
<dbReference type="GO" id="GO:0006285">
    <property type="term" value="P:base-excision repair, AP site formation"/>
    <property type="evidence" value="ECO:0000318"/>
    <property type="project" value="GO_Central"/>
</dbReference>
<organism evidence="2">
    <name type="scientific">Solanum lycopersicum</name>
    <name type="common">Tomato</name>
    <name type="synonym">Lycopersicon esculentum</name>
    <dbReference type="NCBI Taxonomy" id="4081"/>
    <lineage>
        <taxon>Eukaryota</taxon>
        <taxon>Viridiplantae</taxon>
        <taxon>Streptophyta</taxon>
        <taxon>Embryophyta</taxon>
        <taxon>Tracheophyta</taxon>
        <taxon>Spermatophyta</taxon>
        <taxon>Magnoliopsida</taxon>
        <taxon>eudicotyledons</taxon>
        <taxon>Gunneridae</taxon>
        <taxon>Pentapetalae</taxon>
        <taxon>asterids</taxon>
        <taxon>lamiids</taxon>
        <taxon>Solanales</taxon>
        <taxon>Solanaceae</taxon>
        <taxon>Solanoideae</taxon>
        <taxon>Solaneae</taxon>
        <taxon>Solanum</taxon>
        <taxon>Solanum subgen. Lycopersicon</taxon>
    </lineage>
</organism>
<evidence type="ECO:0000313" key="3">
    <source>
        <dbReference type="Proteomes" id="UP000004994"/>
    </source>
</evidence>
<dbReference type="Gene3D" id="1.10.340.30">
    <property type="entry name" value="Hypothetical protein, domain 2"/>
    <property type="match status" value="1"/>
</dbReference>
<dbReference type="InterPro" id="IPR052054">
    <property type="entry name" value="Oxidative_DNA_repair_enzyme"/>
</dbReference>
<reference evidence="2" key="1">
    <citation type="journal article" date="2012" name="Nature">
        <title>The tomato genome sequence provides insights into fleshy fruit evolution.</title>
        <authorList>
            <consortium name="Tomato Genome Consortium"/>
        </authorList>
    </citation>
    <scope>NUCLEOTIDE SEQUENCE [LARGE SCALE GENOMIC DNA]</scope>
    <source>
        <strain evidence="2">cv. Heinz 1706</strain>
    </source>
</reference>
<evidence type="ECO:0000313" key="2">
    <source>
        <dbReference type="EnsemblPlants" id="Solyc02g005310.2.1"/>
    </source>
</evidence>
<dbReference type="PANTHER" id="PTHR10242:SF7">
    <property type="entry name" value="HHH-GPD DOMAIN-CONTAINING PROTEIN"/>
    <property type="match status" value="1"/>
</dbReference>
<feature type="region of interest" description="Disordered" evidence="1">
    <location>
        <begin position="1"/>
        <end position="27"/>
    </location>
</feature>
<dbReference type="InterPro" id="IPR011257">
    <property type="entry name" value="DNA_glycosylase"/>
</dbReference>